<sequence>MKSFLIILSIIGLAACQHWGGQAGVPQDTPEVAAAKAAHFAALAKAEGQGQQQVPQNQWTQPQQQVPRNQWTQPQQQVPQNQWAPPQQVPVKQWVPQQAPPQAQAQQPWRGDLALPPGFDQNGAPLPVQDTPEVLAERARHFSLYSSGNHISQLAAPAQQNLNSPPAQPQPVYNPAPVQPVWNPAPAQPTYNQVQPQPAWNPAPAQPAWNQAPAQPTYNQAQAQPSWNPAPVHQTFSQQQQPGLPVDTAEVAAAKAAHFAAHAQLGGRKWNQV</sequence>
<evidence type="ECO:0000313" key="4">
    <source>
        <dbReference type="Proteomes" id="UP000494040"/>
    </source>
</evidence>
<evidence type="ECO:0000256" key="2">
    <source>
        <dbReference type="SAM" id="SignalP"/>
    </source>
</evidence>
<dbReference type="PROSITE" id="PS51257">
    <property type="entry name" value="PROKAR_LIPOPROTEIN"/>
    <property type="match status" value="1"/>
</dbReference>
<dbReference type="KEGG" id="clec:106666844"/>
<accession>A0A8I6RQZ3</accession>
<organism evidence="3 4">
    <name type="scientific">Cimex lectularius</name>
    <name type="common">Bed bug</name>
    <name type="synonym">Acanthia lectularia</name>
    <dbReference type="NCBI Taxonomy" id="79782"/>
    <lineage>
        <taxon>Eukaryota</taxon>
        <taxon>Metazoa</taxon>
        <taxon>Ecdysozoa</taxon>
        <taxon>Arthropoda</taxon>
        <taxon>Hexapoda</taxon>
        <taxon>Insecta</taxon>
        <taxon>Pterygota</taxon>
        <taxon>Neoptera</taxon>
        <taxon>Paraneoptera</taxon>
        <taxon>Hemiptera</taxon>
        <taxon>Heteroptera</taxon>
        <taxon>Panheteroptera</taxon>
        <taxon>Cimicomorpha</taxon>
        <taxon>Cimicidae</taxon>
        <taxon>Cimex</taxon>
    </lineage>
</organism>
<keyword evidence="4" id="KW-1185">Reference proteome</keyword>
<dbReference type="EnsemblMetazoa" id="XM_014394327.2">
    <property type="protein sequence ID" value="XP_014249813.1"/>
    <property type="gene ID" value="LOC106666844"/>
</dbReference>
<protein>
    <recommendedName>
        <fullName evidence="5">CPR type cuticle protein</fullName>
    </recommendedName>
</protein>
<name>A0A8I6RQZ3_CIMLE</name>
<dbReference type="GeneID" id="106666844"/>
<dbReference type="Proteomes" id="UP000494040">
    <property type="component" value="Unassembled WGS sequence"/>
</dbReference>
<evidence type="ECO:0000313" key="3">
    <source>
        <dbReference type="EnsemblMetazoa" id="XP_014249813.1"/>
    </source>
</evidence>
<dbReference type="RefSeq" id="XP_014249813.1">
    <property type="nucleotide sequence ID" value="XM_014394327.2"/>
</dbReference>
<proteinExistence type="predicted"/>
<keyword evidence="2" id="KW-0732">Signal</keyword>
<feature type="chain" id="PRO_5035179329" description="CPR type cuticle protein" evidence="2">
    <location>
        <begin position="17"/>
        <end position="273"/>
    </location>
</feature>
<evidence type="ECO:0008006" key="5">
    <source>
        <dbReference type="Google" id="ProtNLM"/>
    </source>
</evidence>
<feature type="compositionally biased region" description="Low complexity" evidence="1">
    <location>
        <begin position="46"/>
        <end position="109"/>
    </location>
</feature>
<feature type="region of interest" description="Disordered" evidence="1">
    <location>
        <begin position="46"/>
        <end position="128"/>
    </location>
</feature>
<reference evidence="3" key="1">
    <citation type="submission" date="2022-01" db="UniProtKB">
        <authorList>
            <consortium name="EnsemblMetazoa"/>
        </authorList>
    </citation>
    <scope>IDENTIFICATION</scope>
</reference>
<dbReference type="AlphaFoldDB" id="A0A8I6RQZ3"/>
<dbReference type="OMA" id="APAHNQW"/>
<evidence type="ECO:0000256" key="1">
    <source>
        <dbReference type="SAM" id="MobiDB-lite"/>
    </source>
</evidence>
<feature type="signal peptide" evidence="2">
    <location>
        <begin position="1"/>
        <end position="16"/>
    </location>
</feature>